<protein>
    <submittedName>
        <fullName evidence="1">Putative orfan</fullName>
    </submittedName>
</protein>
<name>A0A6N1NKR9_9VIRU</name>
<organism evidence="1">
    <name type="scientific">Tupanvirus soda lake</name>
    <dbReference type="NCBI Taxonomy" id="2126985"/>
    <lineage>
        <taxon>Viruses</taxon>
        <taxon>Varidnaviria</taxon>
        <taxon>Bamfordvirae</taxon>
        <taxon>Nucleocytoviricota</taxon>
        <taxon>Megaviricetes</taxon>
        <taxon>Imitervirales</taxon>
        <taxon>Mimiviridae</taxon>
        <taxon>Megamimivirinae</taxon>
        <taxon>Tupanvirus</taxon>
        <taxon>Tupanvirus salinum</taxon>
    </lineage>
</organism>
<sequence>MPLANVKSNANASIIPSEFNILNIFFIELIVSLSEYIESLSNVVSTLSHDKFKKDFNCNSCSADIPLDSNSGIKSSHVYLSSLSIDEQIVNTLEESIPIPRSTSTNIFLLFIFILYVPRPTNLSKILTIRSKISMSFIPDPISSPIISKSHW</sequence>
<dbReference type="KEGG" id="vg:80518596"/>
<reference evidence="1" key="1">
    <citation type="submission" date="2017-01" db="EMBL/GenBank/DDBJ databases">
        <authorList>
            <person name="Assis F.L."/>
            <person name="Abrahao J.S."/>
            <person name="Silva L."/>
            <person name="Khalil J.B."/>
            <person name="Rodrigues R."/>
            <person name="Silva L.S."/>
            <person name="Arantes T."/>
            <person name="Boratto P."/>
            <person name="Andrade M."/>
            <person name="Kroon E.G."/>
            <person name="Ribeiro B."/>
            <person name="Bergier I."/>
            <person name="Seligmann H."/>
            <person name="Ghigo E."/>
            <person name="Colson P."/>
            <person name="Levasseur A."/>
            <person name="Raoult D."/>
            <person name="Scola B.L."/>
        </authorList>
    </citation>
    <scope>NUCLEOTIDE SEQUENCE</scope>
    <source>
        <strain evidence="1">Soda lake</strain>
    </source>
</reference>
<dbReference type="EMBL" id="KY523104">
    <property type="protein sequence ID" value="QKU35175.1"/>
    <property type="molecule type" value="Genomic_DNA"/>
</dbReference>
<dbReference type="RefSeq" id="YP_010781832.1">
    <property type="nucleotide sequence ID" value="NC_075039.1"/>
</dbReference>
<dbReference type="GeneID" id="80518596"/>
<reference evidence="1" key="2">
    <citation type="journal article" date="2018" name="Nat. Commun.">
        <title>Tailed giant Tupanvirus possesses the most complete translational apparatus of the known virosphere.</title>
        <authorList>
            <person name="Abrahao J."/>
            <person name="Silva L."/>
            <person name="Silva L.S."/>
            <person name="Khalil J.Y.B."/>
            <person name="Rodrigues R."/>
            <person name="Arantes T."/>
            <person name="Assis F."/>
            <person name="Boratto P."/>
            <person name="Andrade M."/>
            <person name="Kroon E.G."/>
            <person name="Ribeiro B."/>
            <person name="Bergier I."/>
            <person name="Seligmann H."/>
            <person name="Ghigo E."/>
            <person name="Colson P."/>
            <person name="Levasseur A."/>
            <person name="Kroemer G."/>
            <person name="Raoult D."/>
            <person name="La Scola B."/>
        </authorList>
    </citation>
    <scope>NUCLEOTIDE SEQUENCE [LARGE SCALE GENOMIC DNA]</scope>
    <source>
        <strain evidence="1">Soda lake</strain>
    </source>
</reference>
<accession>A0A6N1NKR9</accession>
<proteinExistence type="predicted"/>
<evidence type="ECO:0000313" key="1">
    <source>
        <dbReference type="EMBL" id="QKU35175.1"/>
    </source>
</evidence>